<dbReference type="EMBL" id="JASJOU010000004">
    <property type="protein sequence ID" value="MDJ1501852.1"/>
    <property type="molecule type" value="Genomic_DNA"/>
</dbReference>
<name>A0AAE3R596_9BACT</name>
<dbReference type="InterPro" id="IPR041657">
    <property type="entry name" value="HTH_17"/>
</dbReference>
<dbReference type="InterPro" id="IPR009061">
    <property type="entry name" value="DNA-bd_dom_put_sf"/>
</dbReference>
<dbReference type="RefSeq" id="WP_314511530.1">
    <property type="nucleotide sequence ID" value="NZ_JASJOU010000004.1"/>
</dbReference>
<proteinExistence type="predicted"/>
<sequence>MDELLTYDDLVPILKVTKKTLQNWASDGKLPKTHIRGRFSRKAIEAWIEMQHVPSAIEIMKDNLRNYKKSK</sequence>
<keyword evidence="3" id="KW-1185">Reference proteome</keyword>
<organism evidence="2 3">
    <name type="scientific">Xanthocytophaga agilis</name>
    <dbReference type="NCBI Taxonomy" id="3048010"/>
    <lineage>
        <taxon>Bacteria</taxon>
        <taxon>Pseudomonadati</taxon>
        <taxon>Bacteroidota</taxon>
        <taxon>Cytophagia</taxon>
        <taxon>Cytophagales</taxon>
        <taxon>Rhodocytophagaceae</taxon>
        <taxon>Xanthocytophaga</taxon>
    </lineage>
</organism>
<accession>A0AAE3R596</accession>
<reference evidence="2" key="1">
    <citation type="submission" date="2023-05" db="EMBL/GenBank/DDBJ databases">
        <authorList>
            <person name="Zhang X."/>
        </authorList>
    </citation>
    <scope>NUCLEOTIDE SEQUENCE</scope>
    <source>
        <strain evidence="2">BD1B2-1</strain>
    </source>
</reference>
<feature type="domain" description="Helix-turn-helix" evidence="1">
    <location>
        <begin position="4"/>
        <end position="51"/>
    </location>
</feature>
<dbReference type="Proteomes" id="UP001232063">
    <property type="component" value="Unassembled WGS sequence"/>
</dbReference>
<dbReference type="SUPFAM" id="SSF46955">
    <property type="entry name" value="Putative DNA-binding domain"/>
    <property type="match status" value="1"/>
</dbReference>
<dbReference type="AlphaFoldDB" id="A0AAE3R596"/>
<gene>
    <name evidence="2" type="ORF">QNI22_14385</name>
</gene>
<evidence type="ECO:0000259" key="1">
    <source>
        <dbReference type="Pfam" id="PF12728"/>
    </source>
</evidence>
<evidence type="ECO:0000313" key="3">
    <source>
        <dbReference type="Proteomes" id="UP001232063"/>
    </source>
</evidence>
<dbReference type="Pfam" id="PF12728">
    <property type="entry name" value="HTH_17"/>
    <property type="match status" value="1"/>
</dbReference>
<comment type="caution">
    <text evidence="2">The sequence shown here is derived from an EMBL/GenBank/DDBJ whole genome shotgun (WGS) entry which is preliminary data.</text>
</comment>
<evidence type="ECO:0000313" key="2">
    <source>
        <dbReference type="EMBL" id="MDJ1501852.1"/>
    </source>
</evidence>
<protein>
    <submittedName>
        <fullName evidence="2">Helix-turn-helix domain-containing protein</fullName>
    </submittedName>
</protein>